<dbReference type="Proteomes" id="UP000198650">
    <property type="component" value="Unassembled WGS sequence"/>
</dbReference>
<dbReference type="NCBIfam" id="TIGR01595">
    <property type="entry name" value="cas_CT1132"/>
    <property type="match status" value="1"/>
</dbReference>
<dbReference type="InterPro" id="IPR013419">
    <property type="entry name" value="CRISPR-assoc_prot_Cas7/Csh2"/>
</dbReference>
<dbReference type="GO" id="GO:0043571">
    <property type="term" value="P:maintenance of CRISPR repeat elements"/>
    <property type="evidence" value="ECO:0007669"/>
    <property type="project" value="InterPro"/>
</dbReference>
<dbReference type="RefSeq" id="WP_090948731.1">
    <property type="nucleotide sequence ID" value="NZ_FOJS01000010.1"/>
</dbReference>
<dbReference type="OrthoDB" id="9776792at2"/>
<dbReference type="Pfam" id="PF05107">
    <property type="entry name" value="Cas_Cas7"/>
    <property type="match status" value="1"/>
</dbReference>
<reference evidence="2" key="1">
    <citation type="submission" date="2016-10" db="EMBL/GenBank/DDBJ databases">
        <authorList>
            <person name="Varghese N."/>
            <person name="Submissions S."/>
        </authorList>
    </citation>
    <scope>NUCLEOTIDE SEQUENCE [LARGE SCALE GENOMIC DNA]</scope>
    <source>
        <strain evidence="2">M1</strain>
    </source>
</reference>
<keyword evidence="2" id="KW-1185">Reference proteome</keyword>
<name>A0A1I0T2A9_9BACL</name>
<dbReference type="NCBIfam" id="TIGR02590">
    <property type="entry name" value="cas_Csh2"/>
    <property type="match status" value="1"/>
</dbReference>
<organism evidence="1 2">
    <name type="scientific">Parageobacillus thermantarcticus</name>
    <dbReference type="NCBI Taxonomy" id="186116"/>
    <lineage>
        <taxon>Bacteria</taxon>
        <taxon>Bacillati</taxon>
        <taxon>Bacillota</taxon>
        <taxon>Bacilli</taxon>
        <taxon>Bacillales</taxon>
        <taxon>Anoxybacillaceae</taxon>
        <taxon>Parageobacillus</taxon>
    </lineage>
</organism>
<accession>A0A1I0T2A9</accession>
<dbReference type="EMBL" id="FOJS01000010">
    <property type="protein sequence ID" value="SFA45817.1"/>
    <property type="molecule type" value="Genomic_DNA"/>
</dbReference>
<dbReference type="InterPro" id="IPR006482">
    <property type="entry name" value="Cas7_Csh2/Csh2"/>
</dbReference>
<dbReference type="STRING" id="186116.SAMN05192569_101042"/>
<dbReference type="AlphaFoldDB" id="A0A1I0T2A9"/>
<evidence type="ECO:0000313" key="2">
    <source>
        <dbReference type="Proteomes" id="UP000198650"/>
    </source>
</evidence>
<evidence type="ECO:0000313" key="1">
    <source>
        <dbReference type="EMBL" id="SFA45817.1"/>
    </source>
</evidence>
<gene>
    <name evidence="1" type="ORF">SAMN05192569_101042</name>
</gene>
<protein>
    <submittedName>
        <fullName evidence="1">CRISPR-associated protein, Csh2 family</fullName>
    </submittedName>
</protein>
<proteinExistence type="predicted"/>
<sequence length="312" mass="35662">MNNSDILFLYDAKLTNPNGDIDEENRPRMDYERSLNLVSDVRLKRYIRDYLEQLGNEIFVGKVDGETVNATERIKRLFEKKYNGKVNLNKLSKEEQNWMLDQFIDVRMFGATMPIKSEDKGSSMTFTGPIQFNWGYSLNKVTLVESASITSHFGSDDKNEGGNIGKDYRVYYSFLAFHGVISGHRAAHTRLTEEDVRLFDQAVVKAIPLSATRSKVGQYPRLYMRVEYHSPEFIAGDLRDLVRLEETEGLRSISEVSLHVDALVNKLLEVNGEIARIHYWQDSNLVLNYEGQKGLLADLLPSELADKLVPVL</sequence>